<dbReference type="GO" id="GO:0005829">
    <property type="term" value="C:cytosol"/>
    <property type="evidence" value="ECO:0007669"/>
    <property type="project" value="TreeGrafter"/>
</dbReference>
<keyword evidence="3" id="KW-0808">Transferase</keyword>
<dbReference type="EC" id="2.1.1.200" evidence="5"/>
<comment type="catalytic activity">
    <reaction evidence="5">
        <text>cytidine(32) in tRNA + S-adenosyl-L-methionine = 2'-O-methylcytidine(32) in tRNA + S-adenosyl-L-homocysteine + H(+)</text>
        <dbReference type="Rhea" id="RHEA:42932"/>
        <dbReference type="Rhea" id="RHEA-COMP:10288"/>
        <dbReference type="Rhea" id="RHEA-COMP:10289"/>
        <dbReference type="ChEBI" id="CHEBI:15378"/>
        <dbReference type="ChEBI" id="CHEBI:57856"/>
        <dbReference type="ChEBI" id="CHEBI:59789"/>
        <dbReference type="ChEBI" id="CHEBI:74495"/>
        <dbReference type="ChEBI" id="CHEBI:82748"/>
        <dbReference type="EC" id="2.1.1.200"/>
    </reaction>
</comment>
<dbReference type="GO" id="GO:0003723">
    <property type="term" value="F:RNA binding"/>
    <property type="evidence" value="ECO:0007669"/>
    <property type="project" value="InterPro"/>
</dbReference>
<evidence type="ECO:0000256" key="5">
    <source>
        <dbReference type="RuleBase" id="RU362024"/>
    </source>
</evidence>
<dbReference type="Gene3D" id="1.10.8.590">
    <property type="match status" value="1"/>
</dbReference>
<dbReference type="InterPro" id="IPR029028">
    <property type="entry name" value="Alpha/beta_knot_MTases"/>
</dbReference>
<dbReference type="SUPFAM" id="SSF75217">
    <property type="entry name" value="alpha/beta knot"/>
    <property type="match status" value="1"/>
</dbReference>
<dbReference type="GO" id="GO:0160206">
    <property type="term" value="F:tRNA (cytidine(32)/uridine(32)-2'-O)-methyltransferase activity"/>
    <property type="evidence" value="ECO:0007669"/>
    <property type="project" value="UniProtKB-EC"/>
</dbReference>
<dbReference type="InterPro" id="IPR001537">
    <property type="entry name" value="SpoU_MeTrfase"/>
</dbReference>
<dbReference type="CDD" id="cd18093">
    <property type="entry name" value="SpoU-like_TrmJ"/>
    <property type="match status" value="1"/>
</dbReference>
<dbReference type="STRING" id="1748243.Tel_11085"/>
<comment type="subcellular location">
    <subcellularLocation>
        <location evidence="5">Cytoplasm</location>
    </subcellularLocation>
</comment>
<comment type="similarity">
    <text evidence="1">Belongs to the class IV-like SAM-binding methyltransferase superfamily. RNA methyltransferase TrmH family.</text>
</comment>
<protein>
    <recommendedName>
        <fullName evidence="5">tRNA (cytidine/uridine-2'-O-)-methyltransferase TrmJ</fullName>
        <ecNumber evidence="5">2.1.1.200</ecNumber>
    </recommendedName>
    <alternativeName>
        <fullName evidence="5">tRNA (cytidine(32)/uridine(32)-2'-O)-methyltransferase</fullName>
    </alternativeName>
    <alternativeName>
        <fullName evidence="5">tRNA Cm32/Um32 methyltransferase</fullName>
    </alternativeName>
</protein>
<comment type="subunit">
    <text evidence="5">Homodimer.</text>
</comment>
<dbReference type="NCBIfam" id="TIGR00050">
    <property type="entry name" value="rRNA_methyl_1"/>
    <property type="match status" value="1"/>
</dbReference>
<name>A0A0S2TEQ5_9GAMM</name>
<dbReference type="Gene3D" id="3.40.1280.10">
    <property type="match status" value="1"/>
</dbReference>
<dbReference type="GO" id="GO:0106339">
    <property type="term" value="F:tRNA (cytidine(32)-2'-O)-methyltransferase activity"/>
    <property type="evidence" value="ECO:0007669"/>
    <property type="project" value="RHEA"/>
</dbReference>
<keyword evidence="8" id="KW-1185">Reference proteome</keyword>
<keyword evidence="5" id="KW-0819">tRNA processing</keyword>
<evidence type="ECO:0000259" key="6">
    <source>
        <dbReference type="Pfam" id="PF00588"/>
    </source>
</evidence>
<dbReference type="Proteomes" id="UP000055136">
    <property type="component" value="Chromosome"/>
</dbReference>
<evidence type="ECO:0000256" key="2">
    <source>
        <dbReference type="ARBA" id="ARBA00022603"/>
    </source>
</evidence>
<dbReference type="InterPro" id="IPR004384">
    <property type="entry name" value="RNA_MeTrfase_TrmJ/LasT"/>
</dbReference>
<dbReference type="Pfam" id="PF00588">
    <property type="entry name" value="SpoU_methylase"/>
    <property type="match status" value="1"/>
</dbReference>
<keyword evidence="4 5" id="KW-0949">S-adenosyl-L-methionine</keyword>
<evidence type="ECO:0000256" key="3">
    <source>
        <dbReference type="ARBA" id="ARBA00022679"/>
    </source>
</evidence>
<dbReference type="PANTHER" id="PTHR42786:SF2">
    <property type="entry name" value="TRNA (CYTIDINE_URIDINE-2'-O-)-METHYLTRANSFERASE TRMJ"/>
    <property type="match status" value="1"/>
</dbReference>
<dbReference type="FunFam" id="3.40.1280.10:FF:000006">
    <property type="entry name" value="Uncharacterized tRNA/rRNA methyltransferase HI_0380"/>
    <property type="match status" value="1"/>
</dbReference>
<gene>
    <name evidence="5" type="primary">trmJ</name>
    <name evidence="7" type="ORF">Tel_11085</name>
</gene>
<dbReference type="PIRSF" id="PIRSF004808">
    <property type="entry name" value="LasT"/>
    <property type="match status" value="1"/>
</dbReference>
<dbReference type="InterPro" id="IPR029026">
    <property type="entry name" value="tRNA_m1G_MTases_N"/>
</dbReference>
<comment type="catalytic activity">
    <reaction evidence="5">
        <text>uridine(32) in tRNA + S-adenosyl-L-methionine = 2'-O-methyluridine(32) in tRNA + S-adenosyl-L-homocysteine + H(+)</text>
        <dbReference type="Rhea" id="RHEA:42936"/>
        <dbReference type="Rhea" id="RHEA-COMP:10107"/>
        <dbReference type="Rhea" id="RHEA-COMP:10290"/>
        <dbReference type="ChEBI" id="CHEBI:15378"/>
        <dbReference type="ChEBI" id="CHEBI:57856"/>
        <dbReference type="ChEBI" id="CHEBI:59789"/>
        <dbReference type="ChEBI" id="CHEBI:65315"/>
        <dbReference type="ChEBI" id="CHEBI:74478"/>
        <dbReference type="EC" id="2.1.1.200"/>
    </reaction>
</comment>
<keyword evidence="2 5" id="KW-0489">Methyltransferase</keyword>
<sequence length="261" mass="28954">MAIFVRLPRAVRLEYVPMKSNIRIVLVNTTHPGNIGAAARAMKNMGLTRLYLVQPQGFPCAEATARASGADDLLAHAVVCDSLEQALAGCRFVVGTSARSRRISWPVENPRQCAARMLQECEQGEVALVFGREHSGLSNAELETCHYLVHIPGNPDFSSLNLAAAVQVLSYELMMAHTEQDAGPGEDRRDLAPADEMESFFGHLEQTLVELEFLDANQPRKLMRRLRRLFNRARLDKTEVNILRGVFSAAQGRKLSKKTGR</sequence>
<dbReference type="NCBIfam" id="NF011694">
    <property type="entry name" value="PRK15114.1"/>
    <property type="match status" value="1"/>
</dbReference>
<dbReference type="EMBL" id="CP013099">
    <property type="protein sequence ID" value="ALP53631.1"/>
    <property type="molecule type" value="Genomic_DNA"/>
</dbReference>
<evidence type="ECO:0000313" key="7">
    <source>
        <dbReference type="EMBL" id="ALP53631.1"/>
    </source>
</evidence>
<evidence type="ECO:0000313" key="8">
    <source>
        <dbReference type="Proteomes" id="UP000055136"/>
    </source>
</evidence>
<evidence type="ECO:0000256" key="1">
    <source>
        <dbReference type="ARBA" id="ARBA00007228"/>
    </source>
</evidence>
<organism evidence="7 8">
    <name type="scientific">Candidatus Tenderia electrophaga</name>
    <dbReference type="NCBI Taxonomy" id="1748243"/>
    <lineage>
        <taxon>Bacteria</taxon>
        <taxon>Pseudomonadati</taxon>
        <taxon>Pseudomonadota</taxon>
        <taxon>Gammaproteobacteria</taxon>
        <taxon>Candidatus Tenderiales</taxon>
        <taxon>Candidatus Tenderiaceae</taxon>
        <taxon>Candidatus Tenderia</taxon>
    </lineage>
</organism>
<dbReference type="KEGG" id="tee:Tel_11085"/>
<feature type="domain" description="tRNA/rRNA methyltransferase SpoU type" evidence="6">
    <location>
        <begin position="22"/>
        <end position="171"/>
    </location>
</feature>
<reference evidence="7" key="1">
    <citation type="submission" date="2015-10" db="EMBL/GenBank/DDBJ databases">
        <title>Description of Candidatus Tenderia electrophaga gen. nov, sp. nov., an Uncultivated Electroautotroph from a Biocathode Enrichment.</title>
        <authorList>
            <person name="Eddie B.J."/>
            <person name="Malanoski A.P."/>
            <person name="Wang Z."/>
            <person name="Hall R.J."/>
            <person name="Oh S.D."/>
            <person name="Heiner C."/>
            <person name="Lin B."/>
            <person name="Strycharz-Glaven S.M."/>
        </authorList>
    </citation>
    <scope>NUCLEOTIDE SEQUENCE [LARGE SCALE GENOMIC DNA]</scope>
    <source>
        <strain evidence="7">NRL1</strain>
    </source>
</reference>
<keyword evidence="5" id="KW-0963">Cytoplasm</keyword>
<evidence type="ECO:0000256" key="4">
    <source>
        <dbReference type="ARBA" id="ARBA00022691"/>
    </source>
</evidence>
<dbReference type="AlphaFoldDB" id="A0A0S2TEQ5"/>
<dbReference type="PANTHER" id="PTHR42786">
    <property type="entry name" value="TRNA/RRNA METHYLTRANSFERASE"/>
    <property type="match status" value="1"/>
</dbReference>
<comment type="function">
    <text evidence="5">Catalyzes the formation of 2'O-methylated cytidine (Cm32) or 2'O-methylated uridine (Um32) at position 32 in tRNA.</text>
</comment>
<dbReference type="GO" id="GO:0002128">
    <property type="term" value="P:tRNA nucleoside ribose methylation"/>
    <property type="evidence" value="ECO:0007669"/>
    <property type="project" value="TreeGrafter"/>
</dbReference>
<accession>A0A0S2TEQ5</accession>
<proteinExistence type="inferred from homology"/>